<dbReference type="AlphaFoldDB" id="A0A381T8K2"/>
<dbReference type="Gene3D" id="3.40.50.10540">
    <property type="entry name" value="Crotonobetainyl-coa:carnitine coa-transferase, domain 1"/>
    <property type="match status" value="1"/>
</dbReference>
<dbReference type="PANTHER" id="PTHR48207">
    <property type="entry name" value="SUCCINATE--HYDROXYMETHYLGLUTARATE COA-TRANSFERASE"/>
    <property type="match status" value="1"/>
</dbReference>
<dbReference type="Gene3D" id="3.30.1540.10">
    <property type="entry name" value="formyl-coa transferase, domain 3"/>
    <property type="match status" value="1"/>
</dbReference>
<keyword evidence="1" id="KW-0808">Transferase</keyword>
<evidence type="ECO:0008006" key="4">
    <source>
        <dbReference type="Google" id="ProtNLM"/>
    </source>
</evidence>
<evidence type="ECO:0000313" key="3">
    <source>
        <dbReference type="EMBL" id="SVA12064.1"/>
    </source>
</evidence>
<feature type="region of interest" description="Disordered" evidence="2">
    <location>
        <begin position="39"/>
        <end position="59"/>
    </location>
</feature>
<name>A0A381T8K2_9ZZZZ</name>
<dbReference type="EMBL" id="UINC01004134">
    <property type="protein sequence ID" value="SVA12064.1"/>
    <property type="molecule type" value="Genomic_DNA"/>
</dbReference>
<dbReference type="Pfam" id="PF02515">
    <property type="entry name" value="CoA_transf_3"/>
    <property type="match status" value="1"/>
</dbReference>
<gene>
    <name evidence="3" type="ORF">METZ01_LOCUS64918</name>
</gene>
<dbReference type="InterPro" id="IPR023606">
    <property type="entry name" value="CoA-Trfase_III_dom_1_sf"/>
</dbReference>
<evidence type="ECO:0000256" key="1">
    <source>
        <dbReference type="ARBA" id="ARBA00022679"/>
    </source>
</evidence>
<accession>A0A381T8K2</accession>
<dbReference type="SUPFAM" id="SSF89796">
    <property type="entry name" value="CoA-transferase family III (CaiB/BaiF)"/>
    <property type="match status" value="1"/>
</dbReference>
<proteinExistence type="predicted"/>
<dbReference type="InterPro" id="IPR044855">
    <property type="entry name" value="CoA-Trfase_III_dom3_sf"/>
</dbReference>
<dbReference type="InterPro" id="IPR003673">
    <property type="entry name" value="CoA-Trfase_fam_III"/>
</dbReference>
<organism evidence="3">
    <name type="scientific">marine metagenome</name>
    <dbReference type="NCBI Taxonomy" id="408172"/>
    <lineage>
        <taxon>unclassified sequences</taxon>
        <taxon>metagenomes</taxon>
        <taxon>ecological metagenomes</taxon>
    </lineage>
</organism>
<dbReference type="PANTHER" id="PTHR48207:SF4">
    <property type="entry name" value="BLL6097 PROTEIN"/>
    <property type="match status" value="1"/>
</dbReference>
<dbReference type="InterPro" id="IPR050483">
    <property type="entry name" value="CoA-transferase_III_domain"/>
</dbReference>
<dbReference type="GO" id="GO:0008410">
    <property type="term" value="F:CoA-transferase activity"/>
    <property type="evidence" value="ECO:0007669"/>
    <property type="project" value="TreeGrafter"/>
</dbReference>
<sequence length="394" mass="41715">MIRALDGVRVLDVTQVMAGPFCTMLLCDMGADVIKVESPAGDSTRRMPGASGTDSPSFNAVNRGKRGIVVDLKQAAGQEAVHRLALASDVIVENYRPGVMAKFGLGYDKLSQEHPKLVYASISGYGQTGPSAGKGGFDLVAQGVSGLMSVTGEPGGRPVKAGLPVTDLGAGLFAVAGILSALLARTRTGRGQHVDTSLVDAGVALSVWEMTQYFSGRGVPEPLGSAHRMNAPYQAIKCSDGYVTIGAANDRTFRGLCEALGHPEWDHDPSFKNNAKRVENREVLAASIEEVMGRQSRSHWLMRLEERGVPCGPINDYGEVASDPHVRARALVVDTEHPTLGRIETLGTPIKLSDTPLTPGRPSPLLGQHTEEVLREIGFSSDEVAGLRQSGAVA</sequence>
<protein>
    <recommendedName>
        <fullName evidence="4">CoA transferase</fullName>
    </recommendedName>
</protein>
<reference evidence="3" key="1">
    <citation type="submission" date="2018-05" db="EMBL/GenBank/DDBJ databases">
        <authorList>
            <person name="Lanie J.A."/>
            <person name="Ng W.-L."/>
            <person name="Kazmierczak K.M."/>
            <person name="Andrzejewski T.M."/>
            <person name="Davidsen T.M."/>
            <person name="Wayne K.J."/>
            <person name="Tettelin H."/>
            <person name="Glass J.I."/>
            <person name="Rusch D."/>
            <person name="Podicherti R."/>
            <person name="Tsui H.-C.T."/>
            <person name="Winkler M.E."/>
        </authorList>
    </citation>
    <scope>NUCLEOTIDE SEQUENCE</scope>
</reference>
<evidence type="ECO:0000256" key="2">
    <source>
        <dbReference type="SAM" id="MobiDB-lite"/>
    </source>
</evidence>